<evidence type="ECO:0000313" key="2">
    <source>
        <dbReference type="Proteomes" id="UP001214629"/>
    </source>
</evidence>
<dbReference type="GO" id="GO:1901605">
    <property type="term" value="P:alpha-amino acid metabolic process"/>
    <property type="evidence" value="ECO:0007669"/>
    <property type="project" value="UniProtKB-ARBA"/>
</dbReference>
<name>A0AAX3T0A9_SPICI</name>
<proteinExistence type="predicted"/>
<reference evidence="1 2" key="1">
    <citation type="submission" date="2022-04" db="EMBL/GenBank/DDBJ databases">
        <title>Whole genome of Spiroplasma citri.</title>
        <authorList>
            <person name="Khanchezar A."/>
            <person name="Izadpanah K."/>
            <person name="Taghavi M."/>
            <person name="Ghorbani A."/>
            <person name="Beven L."/>
        </authorList>
    </citation>
    <scope>NUCLEOTIDE SEQUENCE [LARGE SCALE GENOMIC DNA]</scope>
    <source>
        <strain evidence="1 2">D4</strain>
    </source>
</reference>
<sequence>MEFDISKEKIESTYKKIKNHIIKKTPLIFATKLSQITGNKVYVKLENLQRGLVYLNYVGR</sequence>
<gene>
    <name evidence="1" type="ORF">M0C40_03330</name>
</gene>
<keyword evidence="2" id="KW-1185">Reference proteome</keyword>
<organism evidence="1 2">
    <name type="scientific">Spiroplasma citri</name>
    <dbReference type="NCBI Taxonomy" id="2133"/>
    <lineage>
        <taxon>Bacteria</taxon>
        <taxon>Bacillati</taxon>
        <taxon>Mycoplasmatota</taxon>
        <taxon>Mollicutes</taxon>
        <taxon>Entomoplasmatales</taxon>
        <taxon>Spiroplasmataceae</taxon>
        <taxon>Spiroplasma</taxon>
    </lineage>
</organism>
<dbReference type="SUPFAM" id="SSF53686">
    <property type="entry name" value="Tryptophan synthase beta subunit-like PLP-dependent enzymes"/>
    <property type="match status" value="1"/>
</dbReference>
<dbReference type="InterPro" id="IPR036052">
    <property type="entry name" value="TrpB-like_PALP_sf"/>
</dbReference>
<evidence type="ECO:0008006" key="3">
    <source>
        <dbReference type="Google" id="ProtNLM"/>
    </source>
</evidence>
<dbReference type="EMBL" id="CP096246">
    <property type="protein sequence ID" value="WFG97048.1"/>
    <property type="molecule type" value="Genomic_DNA"/>
</dbReference>
<dbReference type="Proteomes" id="UP001214629">
    <property type="component" value="Chromosome"/>
</dbReference>
<protein>
    <recommendedName>
        <fullName evidence="3">Threonine dehydratase</fullName>
    </recommendedName>
</protein>
<accession>A0AAX3T0A9</accession>
<evidence type="ECO:0000313" key="1">
    <source>
        <dbReference type="EMBL" id="WFG97048.1"/>
    </source>
</evidence>
<dbReference type="Gene3D" id="3.40.50.1100">
    <property type="match status" value="1"/>
</dbReference>
<dbReference type="AlphaFoldDB" id="A0AAX3T0A9"/>
<dbReference type="RefSeq" id="WP_277939234.1">
    <property type="nucleotide sequence ID" value="NZ_CP096246.1"/>
</dbReference>